<comment type="caution">
    <text evidence="2">The sequence shown here is derived from an EMBL/GenBank/DDBJ whole genome shotgun (WGS) entry which is preliminary data.</text>
</comment>
<evidence type="ECO:0000256" key="1">
    <source>
        <dbReference type="SAM" id="SignalP"/>
    </source>
</evidence>
<evidence type="ECO:0000313" key="2">
    <source>
        <dbReference type="EMBL" id="KAF7550947.1"/>
    </source>
</evidence>
<organism evidence="2 3">
    <name type="scientific">Cylindrodendrum hubeiense</name>
    <dbReference type="NCBI Taxonomy" id="595255"/>
    <lineage>
        <taxon>Eukaryota</taxon>
        <taxon>Fungi</taxon>
        <taxon>Dikarya</taxon>
        <taxon>Ascomycota</taxon>
        <taxon>Pezizomycotina</taxon>
        <taxon>Sordariomycetes</taxon>
        <taxon>Hypocreomycetidae</taxon>
        <taxon>Hypocreales</taxon>
        <taxon>Nectriaceae</taxon>
        <taxon>Cylindrodendrum</taxon>
    </lineage>
</organism>
<feature type="chain" id="PRO_5040176209" evidence="1">
    <location>
        <begin position="20"/>
        <end position="336"/>
    </location>
</feature>
<feature type="signal peptide" evidence="1">
    <location>
        <begin position="1"/>
        <end position="19"/>
    </location>
</feature>
<proteinExistence type="predicted"/>
<gene>
    <name evidence="2" type="ORF">G7Z17_g5363</name>
</gene>
<keyword evidence="3" id="KW-1185">Reference proteome</keyword>
<reference evidence="2" key="1">
    <citation type="submission" date="2020-03" db="EMBL/GenBank/DDBJ databases">
        <title>Draft Genome Sequence of Cylindrodendrum hubeiense.</title>
        <authorList>
            <person name="Buettner E."/>
            <person name="Kellner H."/>
        </authorList>
    </citation>
    <scope>NUCLEOTIDE SEQUENCE</scope>
    <source>
        <strain evidence="2">IHI 201604</strain>
    </source>
</reference>
<keyword evidence="1" id="KW-0732">Signal</keyword>
<sequence>MVSLKRLLLALALCIKVQGKPAPSVTCTTKFGTVSVKYPVTKTSIKTQTITRTKKVYCPHDKTVTPKPKTVTITATKVKPTTITAGPETKTATTTVSEISTIVETNLASATEYTTTTLYTTSTSTTTVAAPADFTPITYNPDYVAKREVSSRLNPRKSSKNNNGAVKISYEKGKYNPVTYPRQYPQRVNCIRKVIKTATKTITTRVPGHTITLAPKTKTKSTTITQFTTETQYLPDVSETVTETTSINITSTEDVVTTTTLTATSTIETVVPTTIYEACSSDNILTSANGGNRVNEFGTDGGSRLEYIGSGYSAYTCCVACHTVKASNCRGLLHYW</sequence>
<accession>A0A9P5H932</accession>
<dbReference type="OrthoDB" id="5428787at2759"/>
<evidence type="ECO:0000313" key="3">
    <source>
        <dbReference type="Proteomes" id="UP000722485"/>
    </source>
</evidence>
<name>A0A9P5H932_9HYPO</name>
<dbReference type="AlphaFoldDB" id="A0A9P5H932"/>
<dbReference type="Proteomes" id="UP000722485">
    <property type="component" value="Unassembled WGS sequence"/>
</dbReference>
<protein>
    <submittedName>
        <fullName evidence="2">Uncharacterized protein</fullName>
    </submittedName>
</protein>
<dbReference type="EMBL" id="JAANBB010000088">
    <property type="protein sequence ID" value="KAF7550947.1"/>
    <property type="molecule type" value="Genomic_DNA"/>
</dbReference>